<evidence type="ECO:0000313" key="3">
    <source>
        <dbReference type="Proteomes" id="UP001283361"/>
    </source>
</evidence>
<feature type="region of interest" description="Disordered" evidence="1">
    <location>
        <begin position="42"/>
        <end position="74"/>
    </location>
</feature>
<evidence type="ECO:0000313" key="2">
    <source>
        <dbReference type="EMBL" id="KAK3787201.1"/>
    </source>
</evidence>
<dbReference type="Proteomes" id="UP001283361">
    <property type="component" value="Unassembled WGS sequence"/>
</dbReference>
<dbReference type="EMBL" id="JAWDGP010001882">
    <property type="protein sequence ID" value="KAK3787201.1"/>
    <property type="molecule type" value="Genomic_DNA"/>
</dbReference>
<name>A0AAE1DXZ6_9GAST</name>
<proteinExistence type="predicted"/>
<evidence type="ECO:0000256" key="1">
    <source>
        <dbReference type="SAM" id="MobiDB-lite"/>
    </source>
</evidence>
<protein>
    <submittedName>
        <fullName evidence="2">Uncharacterized protein</fullName>
    </submittedName>
</protein>
<organism evidence="2 3">
    <name type="scientific">Elysia crispata</name>
    <name type="common">lettuce slug</name>
    <dbReference type="NCBI Taxonomy" id="231223"/>
    <lineage>
        <taxon>Eukaryota</taxon>
        <taxon>Metazoa</taxon>
        <taxon>Spiralia</taxon>
        <taxon>Lophotrochozoa</taxon>
        <taxon>Mollusca</taxon>
        <taxon>Gastropoda</taxon>
        <taxon>Heterobranchia</taxon>
        <taxon>Euthyneura</taxon>
        <taxon>Panpulmonata</taxon>
        <taxon>Sacoglossa</taxon>
        <taxon>Placobranchoidea</taxon>
        <taxon>Plakobranchidae</taxon>
        <taxon>Elysia</taxon>
    </lineage>
</organism>
<keyword evidence="3" id="KW-1185">Reference proteome</keyword>
<gene>
    <name evidence="2" type="ORF">RRG08_067410</name>
</gene>
<accession>A0AAE1DXZ6</accession>
<sequence>MSRSLFFPFGADFHADLIAYSFYTRSSFSVRLSEKMTRGGQIFGEVTSQPRADTGTNSSQISHHEAPASTALPN</sequence>
<comment type="caution">
    <text evidence="2">The sequence shown here is derived from an EMBL/GenBank/DDBJ whole genome shotgun (WGS) entry which is preliminary data.</text>
</comment>
<dbReference type="AlphaFoldDB" id="A0AAE1DXZ6"/>
<feature type="compositionally biased region" description="Polar residues" evidence="1">
    <location>
        <begin position="46"/>
        <end position="61"/>
    </location>
</feature>
<reference evidence="2" key="1">
    <citation type="journal article" date="2023" name="G3 (Bethesda)">
        <title>A reference genome for the long-term kleptoplast-retaining sea slug Elysia crispata morphotype clarki.</title>
        <authorList>
            <person name="Eastman K.E."/>
            <person name="Pendleton A.L."/>
            <person name="Shaikh M.A."/>
            <person name="Suttiyut T."/>
            <person name="Ogas R."/>
            <person name="Tomko P."/>
            <person name="Gavelis G."/>
            <person name="Widhalm J.R."/>
            <person name="Wisecaver J.H."/>
        </authorList>
    </citation>
    <scope>NUCLEOTIDE SEQUENCE</scope>
    <source>
        <strain evidence="2">ECLA1</strain>
    </source>
</reference>